<keyword evidence="5" id="KW-1185">Reference proteome</keyword>
<sequence length="216" mass="24101">MSDGMALKIYRGRGSPFAWRVMACAEEKGVLYQAETLDASKKEHKAPEYLAINPRGQLPSLVDGDIVVCESLAALLYLDEAYPEHPLLPSERKERALVFQRSVEISNLQDKALPVLHLKRSNGDPAGVQKAIEALKGELKLWEEHTKHGFAVGSKFTLADTAVGPFVLSLRRYGASLKDYPNLAKYDETIRARPAFQKTVPPQWLESPDLDWLSDV</sequence>
<dbReference type="SUPFAM" id="SSF52833">
    <property type="entry name" value="Thioredoxin-like"/>
    <property type="match status" value="1"/>
</dbReference>
<organism evidence="4 5">
    <name type="scientific">Coccomyxa viridis</name>
    <dbReference type="NCBI Taxonomy" id="1274662"/>
    <lineage>
        <taxon>Eukaryota</taxon>
        <taxon>Viridiplantae</taxon>
        <taxon>Chlorophyta</taxon>
        <taxon>core chlorophytes</taxon>
        <taxon>Trebouxiophyceae</taxon>
        <taxon>Trebouxiophyceae incertae sedis</taxon>
        <taxon>Coccomyxaceae</taxon>
        <taxon>Coccomyxa</taxon>
    </lineage>
</organism>
<comment type="similarity">
    <text evidence="1">Belongs to the GST superfamily.</text>
</comment>
<dbReference type="InterPro" id="IPR004046">
    <property type="entry name" value="GST_C"/>
</dbReference>
<dbReference type="EMBL" id="CAXHTA020000018">
    <property type="protein sequence ID" value="CAL5228235.1"/>
    <property type="molecule type" value="Genomic_DNA"/>
</dbReference>
<dbReference type="Pfam" id="PF02798">
    <property type="entry name" value="GST_N"/>
    <property type="match status" value="1"/>
</dbReference>
<proteinExistence type="inferred from homology"/>
<dbReference type="InterPro" id="IPR010987">
    <property type="entry name" value="Glutathione-S-Trfase_C-like"/>
</dbReference>
<evidence type="ECO:0000259" key="3">
    <source>
        <dbReference type="PROSITE" id="PS50405"/>
    </source>
</evidence>
<dbReference type="PANTHER" id="PTHR42673">
    <property type="entry name" value="MALEYLACETOACETATE ISOMERASE"/>
    <property type="match status" value="1"/>
</dbReference>
<reference evidence="4 5" key="1">
    <citation type="submission" date="2024-06" db="EMBL/GenBank/DDBJ databases">
        <authorList>
            <person name="Kraege A."/>
            <person name="Thomma B."/>
        </authorList>
    </citation>
    <scope>NUCLEOTIDE SEQUENCE [LARGE SCALE GENOMIC DNA]</scope>
</reference>
<evidence type="ECO:0000259" key="2">
    <source>
        <dbReference type="PROSITE" id="PS50404"/>
    </source>
</evidence>
<dbReference type="InterPro" id="IPR040079">
    <property type="entry name" value="Glutathione_S-Trfase"/>
</dbReference>
<dbReference type="PANTHER" id="PTHR42673:SF4">
    <property type="entry name" value="MALEYLACETOACETATE ISOMERASE"/>
    <property type="match status" value="1"/>
</dbReference>
<dbReference type="Proteomes" id="UP001497392">
    <property type="component" value="Unassembled WGS sequence"/>
</dbReference>
<dbReference type="SFLD" id="SFLDG00358">
    <property type="entry name" value="Main_(cytGST)"/>
    <property type="match status" value="1"/>
</dbReference>
<accession>A0ABP1GA86</accession>
<dbReference type="InterPro" id="IPR036249">
    <property type="entry name" value="Thioredoxin-like_sf"/>
</dbReference>
<dbReference type="InterPro" id="IPR036282">
    <property type="entry name" value="Glutathione-S-Trfase_C_sf"/>
</dbReference>
<dbReference type="Pfam" id="PF00043">
    <property type="entry name" value="GST_C"/>
    <property type="match status" value="1"/>
</dbReference>
<dbReference type="Gene3D" id="3.40.30.10">
    <property type="entry name" value="Glutaredoxin"/>
    <property type="match status" value="1"/>
</dbReference>
<feature type="domain" description="GST N-terminal" evidence="2">
    <location>
        <begin position="5"/>
        <end position="86"/>
    </location>
</feature>
<dbReference type="PROSITE" id="PS50404">
    <property type="entry name" value="GST_NTER"/>
    <property type="match status" value="1"/>
</dbReference>
<dbReference type="InterPro" id="IPR004045">
    <property type="entry name" value="Glutathione_S-Trfase_N"/>
</dbReference>
<evidence type="ECO:0000256" key="1">
    <source>
        <dbReference type="RuleBase" id="RU003494"/>
    </source>
</evidence>
<comment type="caution">
    <text evidence="4">The sequence shown here is derived from an EMBL/GenBank/DDBJ whole genome shotgun (WGS) entry which is preliminary data.</text>
</comment>
<dbReference type="PROSITE" id="PS50405">
    <property type="entry name" value="GST_CTER"/>
    <property type="match status" value="1"/>
</dbReference>
<dbReference type="SUPFAM" id="SSF47616">
    <property type="entry name" value="GST C-terminal domain-like"/>
    <property type="match status" value="1"/>
</dbReference>
<dbReference type="Gene3D" id="1.20.1050.10">
    <property type="match status" value="1"/>
</dbReference>
<dbReference type="CDD" id="cd00570">
    <property type="entry name" value="GST_N_family"/>
    <property type="match status" value="1"/>
</dbReference>
<name>A0ABP1GA86_9CHLO</name>
<feature type="domain" description="GST C-terminal" evidence="3">
    <location>
        <begin position="91"/>
        <end position="212"/>
    </location>
</feature>
<protein>
    <submittedName>
        <fullName evidence="4">G11330 protein</fullName>
    </submittedName>
</protein>
<gene>
    <name evidence="4" type="primary">g11330</name>
    <name evidence="4" type="ORF">VP750_LOCUS10141</name>
</gene>
<evidence type="ECO:0000313" key="5">
    <source>
        <dbReference type="Proteomes" id="UP001497392"/>
    </source>
</evidence>
<dbReference type="SFLD" id="SFLDS00019">
    <property type="entry name" value="Glutathione_Transferase_(cytos"/>
    <property type="match status" value="1"/>
</dbReference>
<evidence type="ECO:0000313" key="4">
    <source>
        <dbReference type="EMBL" id="CAL5228235.1"/>
    </source>
</evidence>